<dbReference type="Proteomes" id="UP000276133">
    <property type="component" value="Unassembled WGS sequence"/>
</dbReference>
<dbReference type="AlphaFoldDB" id="A0A3M7SY23"/>
<comment type="caution">
    <text evidence="1">The sequence shown here is derived from an EMBL/GenBank/DDBJ whole genome shotgun (WGS) entry which is preliminary data.</text>
</comment>
<gene>
    <name evidence="1" type="ORF">BpHYR1_045113</name>
</gene>
<dbReference type="EMBL" id="REGN01000634">
    <property type="protein sequence ID" value="RNA40549.1"/>
    <property type="molecule type" value="Genomic_DNA"/>
</dbReference>
<keyword evidence="2" id="KW-1185">Reference proteome</keyword>
<name>A0A3M7SY23_BRAPC</name>
<proteinExistence type="predicted"/>
<protein>
    <submittedName>
        <fullName evidence="1">Uncharacterized protein</fullName>
    </submittedName>
</protein>
<organism evidence="1 2">
    <name type="scientific">Brachionus plicatilis</name>
    <name type="common">Marine rotifer</name>
    <name type="synonym">Brachionus muelleri</name>
    <dbReference type="NCBI Taxonomy" id="10195"/>
    <lineage>
        <taxon>Eukaryota</taxon>
        <taxon>Metazoa</taxon>
        <taxon>Spiralia</taxon>
        <taxon>Gnathifera</taxon>
        <taxon>Rotifera</taxon>
        <taxon>Eurotatoria</taxon>
        <taxon>Monogononta</taxon>
        <taxon>Pseudotrocha</taxon>
        <taxon>Ploima</taxon>
        <taxon>Brachionidae</taxon>
        <taxon>Brachionus</taxon>
    </lineage>
</organism>
<evidence type="ECO:0000313" key="2">
    <source>
        <dbReference type="Proteomes" id="UP000276133"/>
    </source>
</evidence>
<accession>A0A3M7SY23</accession>
<reference evidence="1 2" key="1">
    <citation type="journal article" date="2018" name="Sci. Rep.">
        <title>Genomic signatures of local adaptation to the degree of environmental predictability in rotifers.</title>
        <authorList>
            <person name="Franch-Gras L."/>
            <person name="Hahn C."/>
            <person name="Garcia-Roger E.M."/>
            <person name="Carmona M.J."/>
            <person name="Serra M."/>
            <person name="Gomez A."/>
        </authorList>
    </citation>
    <scope>NUCLEOTIDE SEQUENCE [LARGE SCALE GENOMIC DNA]</scope>
    <source>
        <strain evidence="1">HYR1</strain>
    </source>
</reference>
<sequence length="83" mass="9791">MKIELYKNQLNIWLGKIFILIPKEKNFRIEMIFFSLLNLKIINRFESDVFVEDLINSLFYGSEDKSLDTPESFSSILQTLAIL</sequence>
<evidence type="ECO:0000313" key="1">
    <source>
        <dbReference type="EMBL" id="RNA40549.1"/>
    </source>
</evidence>